<organism evidence="2 4">
    <name type="scientific">Anaeramoeba flamelloides</name>
    <dbReference type="NCBI Taxonomy" id="1746091"/>
    <lineage>
        <taxon>Eukaryota</taxon>
        <taxon>Metamonada</taxon>
        <taxon>Anaeramoebidae</taxon>
        <taxon>Anaeramoeba</taxon>
    </lineage>
</organism>
<evidence type="ECO:0000313" key="2">
    <source>
        <dbReference type="EMBL" id="KAJ3427893.1"/>
    </source>
</evidence>
<dbReference type="SUPFAM" id="SSF48403">
    <property type="entry name" value="Ankyrin repeat"/>
    <property type="match status" value="1"/>
</dbReference>
<reference evidence="2" key="2">
    <citation type="submission" date="2022-08" db="EMBL/GenBank/DDBJ databases">
        <title>Novel sulphate-reducing endosymbionts in the free-living metamonad Anaeramoeba.</title>
        <authorList>
            <person name="Jerlstrom-Hultqvist J."/>
            <person name="Cepicka I."/>
            <person name="Gallot-Lavallee L."/>
            <person name="Salas-Leiva D."/>
            <person name="Curtis B.A."/>
            <person name="Zahonova K."/>
            <person name="Pipaliya S."/>
            <person name="Dacks J."/>
            <person name="Roger A.J."/>
        </authorList>
    </citation>
    <scope>NUCLEOTIDE SEQUENCE</scope>
    <source>
        <strain evidence="2">Busselton2</strain>
    </source>
</reference>
<protein>
    <recommendedName>
        <fullName evidence="1">BTB domain-containing protein</fullName>
    </recommendedName>
</protein>
<dbReference type="InterPro" id="IPR000210">
    <property type="entry name" value="BTB/POZ_dom"/>
</dbReference>
<dbReference type="Gene3D" id="1.25.40.20">
    <property type="entry name" value="Ankyrin repeat-containing domain"/>
    <property type="match status" value="1"/>
</dbReference>
<sequence length="252" mass="29818">MSKDAEQIKKLLEIVEYMLQNGADPEIQDNDGQSPYSLAKNTILKKLFDGYLSYNQDFQALLDEEEMTDLTIKNMKCHKLIVEVRTGKKAEELQEFFTKKTSEELKLFLDWAYGKRVDFTDVTLFKELGIEDPHKKHLRLDLPKLYEDESTKDFTLLVHNEKIKVHKLILYARSELFKGMFQATMETEQVQDYTNKSVKTLQALVKYLYTDMLDESIEDPQILEELKDANDYYQLNPKSMMTYWIEKRETYN</sequence>
<dbReference type="PROSITE" id="PS50097">
    <property type="entry name" value="BTB"/>
    <property type="match status" value="1"/>
</dbReference>
<dbReference type="Gene3D" id="3.30.710.10">
    <property type="entry name" value="Potassium Channel Kv1.1, Chain A"/>
    <property type="match status" value="1"/>
</dbReference>
<dbReference type="GO" id="GO:0005737">
    <property type="term" value="C:cytoplasm"/>
    <property type="evidence" value="ECO:0007669"/>
    <property type="project" value="TreeGrafter"/>
</dbReference>
<dbReference type="InterPro" id="IPR011333">
    <property type="entry name" value="SKP1/BTB/POZ_sf"/>
</dbReference>
<keyword evidence="5" id="KW-1185">Reference proteome</keyword>
<feature type="domain" description="BTB" evidence="1">
    <location>
        <begin position="152"/>
        <end position="217"/>
    </location>
</feature>
<evidence type="ECO:0000313" key="3">
    <source>
        <dbReference type="EMBL" id="KAJ6236205.1"/>
    </source>
</evidence>
<dbReference type="CDD" id="cd18186">
    <property type="entry name" value="BTB_POZ_ZBTB_KLHL-like"/>
    <property type="match status" value="1"/>
</dbReference>
<dbReference type="InterPro" id="IPR052407">
    <property type="entry name" value="BTB_POZ_domain_cont_9"/>
</dbReference>
<name>A0AAV7YK07_9EUKA</name>
<dbReference type="SMART" id="SM00225">
    <property type="entry name" value="BTB"/>
    <property type="match status" value="1"/>
</dbReference>
<accession>A0AAV7YK07</accession>
<dbReference type="InterPro" id="IPR036770">
    <property type="entry name" value="Ankyrin_rpt-contain_sf"/>
</dbReference>
<reference evidence="3" key="1">
    <citation type="submission" date="2022-08" db="EMBL/GenBank/DDBJ databases">
        <title>Novel sulfate-reducing endosymbionts in the free-living metamonad Anaeramoeba.</title>
        <authorList>
            <person name="Jerlstrom-Hultqvist J."/>
            <person name="Cepicka I."/>
            <person name="Gallot-Lavallee L."/>
            <person name="Salas-Leiva D."/>
            <person name="Curtis B.A."/>
            <person name="Zahonova K."/>
            <person name="Pipaliya S."/>
            <person name="Dacks J."/>
            <person name="Roger A.J."/>
        </authorList>
    </citation>
    <scope>NUCLEOTIDE SEQUENCE</scope>
    <source>
        <strain evidence="3">Schooner1</strain>
    </source>
</reference>
<dbReference type="Proteomes" id="UP001146793">
    <property type="component" value="Unassembled WGS sequence"/>
</dbReference>
<dbReference type="PANTHER" id="PTHR46306">
    <property type="entry name" value="BTB/POZ DOMAIN-CONTAINING PROTEIN 9"/>
    <property type="match status" value="1"/>
</dbReference>
<comment type="caution">
    <text evidence="2">The sequence shown here is derived from an EMBL/GenBank/DDBJ whole genome shotgun (WGS) entry which is preliminary data.</text>
</comment>
<dbReference type="PANTHER" id="PTHR46306:SF1">
    <property type="entry name" value="BTB_POZ DOMAIN-CONTAINING PROTEIN 9"/>
    <property type="match status" value="1"/>
</dbReference>
<dbReference type="Proteomes" id="UP001150062">
    <property type="component" value="Unassembled WGS sequence"/>
</dbReference>
<dbReference type="AlphaFoldDB" id="A0AAV7YK07"/>
<dbReference type="EMBL" id="JAOAOG010000246">
    <property type="protein sequence ID" value="KAJ6236205.1"/>
    <property type="molecule type" value="Genomic_DNA"/>
</dbReference>
<evidence type="ECO:0000313" key="5">
    <source>
        <dbReference type="Proteomes" id="UP001150062"/>
    </source>
</evidence>
<proteinExistence type="predicted"/>
<dbReference type="EMBL" id="JANTQA010000060">
    <property type="protein sequence ID" value="KAJ3427893.1"/>
    <property type="molecule type" value="Genomic_DNA"/>
</dbReference>
<gene>
    <name evidence="2" type="ORF">M0812_25523</name>
    <name evidence="3" type="ORF">M0813_28127</name>
</gene>
<dbReference type="Pfam" id="PF00651">
    <property type="entry name" value="BTB"/>
    <property type="match status" value="1"/>
</dbReference>
<evidence type="ECO:0000313" key="4">
    <source>
        <dbReference type="Proteomes" id="UP001146793"/>
    </source>
</evidence>
<dbReference type="SUPFAM" id="SSF54695">
    <property type="entry name" value="POZ domain"/>
    <property type="match status" value="1"/>
</dbReference>
<evidence type="ECO:0000259" key="1">
    <source>
        <dbReference type="PROSITE" id="PS50097"/>
    </source>
</evidence>